<evidence type="ECO:0000256" key="6">
    <source>
        <dbReference type="ARBA" id="ARBA00022837"/>
    </source>
</evidence>
<evidence type="ECO:0000256" key="11">
    <source>
        <dbReference type="SAM" id="SignalP"/>
    </source>
</evidence>
<dbReference type="InterPro" id="IPR000209">
    <property type="entry name" value="Peptidase_S8/S53_dom"/>
</dbReference>
<evidence type="ECO:0000256" key="10">
    <source>
        <dbReference type="SAM" id="Phobius"/>
    </source>
</evidence>
<comment type="caution">
    <text evidence="13">The sequence shown here is derived from an EMBL/GenBank/DDBJ whole genome shotgun (WGS) entry which is preliminary data.</text>
</comment>
<feature type="compositionally biased region" description="Low complexity" evidence="9">
    <location>
        <begin position="782"/>
        <end position="792"/>
    </location>
</feature>
<dbReference type="GO" id="GO:0000139">
    <property type="term" value="C:Golgi membrane"/>
    <property type="evidence" value="ECO:0007669"/>
    <property type="project" value="TreeGrafter"/>
</dbReference>
<dbReference type="CDD" id="cd04059">
    <property type="entry name" value="Peptidases_S8_Protein_convertases_Kexins_Furin-like"/>
    <property type="match status" value="1"/>
</dbReference>
<dbReference type="Gene3D" id="3.40.50.200">
    <property type="entry name" value="Peptidase S8/S53 domain"/>
    <property type="match status" value="1"/>
</dbReference>
<evidence type="ECO:0000256" key="8">
    <source>
        <dbReference type="PROSITE-ProRule" id="PRU01240"/>
    </source>
</evidence>
<dbReference type="Gene3D" id="2.60.120.260">
    <property type="entry name" value="Galactose-binding domain-like"/>
    <property type="match status" value="1"/>
</dbReference>
<dbReference type="InterPro" id="IPR034182">
    <property type="entry name" value="Kexin/furin"/>
</dbReference>
<evidence type="ECO:0000256" key="2">
    <source>
        <dbReference type="ARBA" id="ARBA00022670"/>
    </source>
</evidence>
<keyword evidence="5 8" id="KW-0720">Serine protease</keyword>
<evidence type="ECO:0000313" key="13">
    <source>
        <dbReference type="EMBL" id="GMM52276.1"/>
    </source>
</evidence>
<sequence length="954" mass="105046">MVSTNINTLVLALACYAASVRAGELWQRKFAEQPNPGTRDLETRDYYVVVADDPYPSASAFNLTVEEPFPITDHWLVSVPRGAEHSLTKRGLDVPVYSGGLSRLKRRAPVPHADSQSGSQSGSQSDSDSQSSSQSGSNLKPLYSTDIHDPLFKDQWFIKNEDGNDINVLPVWAQGITGTNVTVAIVDDGIDYDHPDFSDSFSLEGSWDYNLHQQNPKPLLNIDTHGTRCAGEVAAGLNNACGVGVAPGAKVAGIRILSGALTVADEARALIHQNQLNDIYSCSWGPSDDGKTIDGPPPLVRRAELEGIENGRQGRGSIYVVASGNGYAHGDGCNYDGYTNSIYSITIGAVDKHKLHPYYAEVCSANMAVTYSSNYVDKITTSDRLDPLDPDTPKCTDQHSGTSAAAPIAAGLFALVLQKRPELTWRDLQYVVREAAQPFDIAESSDGSGSGSNKHKPSDLNAHMHANSAFYNDWQLTFDNKKYHNAYGYGLLDAEKLVAVAADFELVNPQTWFFSPVHILNYDFEESVSHTIRVSQSDWKNSNLRNIEHVRVRLSYQREFRGMMMFKLQSPNGIVSELAAPRQNDGSGEAVIDWEFMSVVHWGEQGAGDWKLIIESAGGLTGTLHSWQLKLFGQAEDASKVKRYSEVWDQYESHEDVVQPAVPPPTENHDEDNSNNENGNNENENNDNGNNDNSNSDNGNNDNGNNESENNDNGNNENENNDNGNNDNNSDNNNNGENDHEDTDTRIHMQPMPTGMNGMMGSETMGSSEMEEMMQTTTMSMMMTTPTSMPGPVDNNTSGNSNENQNQNQNENENENENKKPSPHSLSYYIFASMFGMLLLSSIGGPVVYWYVKRRAQSKRYVQLDDEFSGDFELDDYDEFEVDASDIDFEGQDDLDDLHHSDNSRAPAQSRAGPSSSSSQQVNGIQHSGDNLDDNDNDNDNEKTGLISEPRDGH</sequence>
<dbReference type="SUPFAM" id="SSF49785">
    <property type="entry name" value="Galactose-binding domain-like"/>
    <property type="match status" value="1"/>
</dbReference>
<keyword evidence="10" id="KW-0812">Transmembrane</keyword>
<keyword evidence="10" id="KW-1133">Transmembrane helix</keyword>
<dbReference type="PROSITE" id="PS00138">
    <property type="entry name" value="SUBTILASE_SER"/>
    <property type="match status" value="1"/>
</dbReference>
<feature type="compositionally biased region" description="Low complexity" evidence="9">
    <location>
        <begin position="754"/>
        <end position="764"/>
    </location>
</feature>
<organism evidence="13 14">
    <name type="scientific">Starmerella bacillaris</name>
    <name type="common">Yeast</name>
    <name type="synonym">Candida zemplinina</name>
    <dbReference type="NCBI Taxonomy" id="1247836"/>
    <lineage>
        <taxon>Eukaryota</taxon>
        <taxon>Fungi</taxon>
        <taxon>Dikarya</taxon>
        <taxon>Ascomycota</taxon>
        <taxon>Saccharomycotina</taxon>
        <taxon>Dipodascomycetes</taxon>
        <taxon>Dipodascales</taxon>
        <taxon>Trichomonascaceae</taxon>
        <taxon>Starmerella</taxon>
    </lineage>
</organism>
<keyword evidence="3 11" id="KW-0732">Signal</keyword>
<dbReference type="InterPro" id="IPR022398">
    <property type="entry name" value="Peptidase_S8_His-AS"/>
</dbReference>
<dbReference type="PROSITE" id="PS51892">
    <property type="entry name" value="SUBTILASE"/>
    <property type="match status" value="1"/>
</dbReference>
<feature type="compositionally biased region" description="Low complexity" evidence="9">
    <location>
        <begin position="675"/>
        <end position="736"/>
    </location>
</feature>
<evidence type="ECO:0000256" key="4">
    <source>
        <dbReference type="ARBA" id="ARBA00022801"/>
    </source>
</evidence>
<dbReference type="GO" id="GO:0005802">
    <property type="term" value="C:trans-Golgi network"/>
    <property type="evidence" value="ECO:0007669"/>
    <property type="project" value="TreeGrafter"/>
</dbReference>
<feature type="region of interest" description="Disordered" evidence="9">
    <location>
        <begin position="890"/>
        <end position="954"/>
    </location>
</feature>
<reference evidence="13 14" key="1">
    <citation type="journal article" date="2023" name="Elife">
        <title>Identification of key yeast species and microbe-microbe interactions impacting larval growth of Drosophila in the wild.</title>
        <authorList>
            <person name="Mure A."/>
            <person name="Sugiura Y."/>
            <person name="Maeda R."/>
            <person name="Honda K."/>
            <person name="Sakurai N."/>
            <person name="Takahashi Y."/>
            <person name="Watada M."/>
            <person name="Katoh T."/>
            <person name="Gotoh A."/>
            <person name="Gotoh Y."/>
            <person name="Taniguchi I."/>
            <person name="Nakamura K."/>
            <person name="Hayashi T."/>
            <person name="Katayama T."/>
            <person name="Uemura T."/>
            <person name="Hattori Y."/>
        </authorList>
    </citation>
    <scope>NUCLEOTIDE SEQUENCE [LARGE SCALE GENOMIC DNA]</scope>
    <source>
        <strain evidence="13 14">SB-73</strain>
    </source>
</reference>
<feature type="region of interest" description="Disordered" evidence="9">
    <location>
        <begin position="782"/>
        <end position="822"/>
    </location>
</feature>
<evidence type="ECO:0000313" key="14">
    <source>
        <dbReference type="Proteomes" id="UP001362899"/>
    </source>
</evidence>
<keyword evidence="10" id="KW-0472">Membrane</keyword>
<dbReference type="InterPro" id="IPR002884">
    <property type="entry name" value="P_dom"/>
</dbReference>
<feature type="active site" description="Charge relay system" evidence="7 8">
    <location>
        <position position="225"/>
    </location>
</feature>
<feature type="compositionally biased region" description="Low complexity" evidence="9">
    <location>
        <begin position="802"/>
        <end position="811"/>
    </location>
</feature>
<dbReference type="PROSITE" id="PS00137">
    <property type="entry name" value="SUBTILASE_HIS"/>
    <property type="match status" value="1"/>
</dbReference>
<dbReference type="AlphaFoldDB" id="A0AAV5RL46"/>
<feature type="region of interest" description="Disordered" evidence="9">
    <location>
        <begin position="652"/>
        <end position="764"/>
    </location>
</feature>
<dbReference type="Pfam" id="PF01483">
    <property type="entry name" value="P_proprotein"/>
    <property type="match status" value="1"/>
</dbReference>
<keyword evidence="6" id="KW-0106">Calcium</keyword>
<feature type="active site" description="Charge relay system" evidence="7 8">
    <location>
        <position position="187"/>
    </location>
</feature>
<dbReference type="PROSITE" id="PS00136">
    <property type="entry name" value="SUBTILASE_ASP"/>
    <property type="match status" value="1"/>
</dbReference>
<feature type="transmembrane region" description="Helical" evidence="10">
    <location>
        <begin position="828"/>
        <end position="852"/>
    </location>
</feature>
<keyword evidence="2 8" id="KW-0645">Protease</keyword>
<evidence type="ECO:0000256" key="7">
    <source>
        <dbReference type="PIRSR" id="PIRSR615500-1"/>
    </source>
</evidence>
<proteinExistence type="inferred from homology"/>
<dbReference type="EMBL" id="BTGC01000008">
    <property type="protein sequence ID" value="GMM52276.1"/>
    <property type="molecule type" value="Genomic_DNA"/>
</dbReference>
<protein>
    <submittedName>
        <fullName evidence="13">Kexin</fullName>
    </submittedName>
</protein>
<feature type="region of interest" description="Disordered" evidence="9">
    <location>
        <begin position="107"/>
        <end position="140"/>
    </location>
</feature>
<feature type="domain" description="P/Homo B" evidence="12">
    <location>
        <begin position="507"/>
        <end position="637"/>
    </location>
</feature>
<dbReference type="PRINTS" id="PR00723">
    <property type="entry name" value="SUBTILISIN"/>
</dbReference>
<evidence type="ECO:0000256" key="9">
    <source>
        <dbReference type="SAM" id="MobiDB-lite"/>
    </source>
</evidence>
<name>A0AAV5RL46_STABA</name>
<dbReference type="PROSITE" id="PS51829">
    <property type="entry name" value="P_HOMO_B"/>
    <property type="match status" value="1"/>
</dbReference>
<feature type="compositionally biased region" description="Low complexity" evidence="9">
    <location>
        <begin position="904"/>
        <end position="921"/>
    </location>
</feature>
<dbReference type="PANTHER" id="PTHR42884:SF14">
    <property type="entry name" value="NEUROENDOCRINE CONVERTASE 1"/>
    <property type="match status" value="1"/>
</dbReference>
<accession>A0AAV5RL46</accession>
<gene>
    <name evidence="13" type="ORF">DASB73_032390</name>
</gene>
<keyword evidence="4 8" id="KW-0378">Hydrolase</keyword>
<evidence type="ECO:0000256" key="1">
    <source>
        <dbReference type="ARBA" id="ARBA00005325"/>
    </source>
</evidence>
<dbReference type="InterPro" id="IPR023827">
    <property type="entry name" value="Peptidase_S8_Asp-AS"/>
</dbReference>
<keyword evidence="14" id="KW-1185">Reference proteome</keyword>
<evidence type="ECO:0000259" key="12">
    <source>
        <dbReference type="PROSITE" id="PS51829"/>
    </source>
</evidence>
<dbReference type="Pfam" id="PF00082">
    <property type="entry name" value="Peptidase_S8"/>
    <property type="match status" value="1"/>
</dbReference>
<dbReference type="FunFam" id="2.60.120.260:FF:000026">
    <property type="entry name" value="proprotein convertase subtilisin/kexin type 7"/>
    <property type="match status" value="1"/>
</dbReference>
<dbReference type="InterPro" id="IPR023828">
    <property type="entry name" value="Peptidase_S8_Ser-AS"/>
</dbReference>
<evidence type="ECO:0000256" key="3">
    <source>
        <dbReference type="ARBA" id="ARBA00022729"/>
    </source>
</evidence>
<evidence type="ECO:0000256" key="5">
    <source>
        <dbReference type="ARBA" id="ARBA00022825"/>
    </source>
</evidence>
<dbReference type="GO" id="GO:0016485">
    <property type="term" value="P:protein processing"/>
    <property type="evidence" value="ECO:0007669"/>
    <property type="project" value="TreeGrafter"/>
</dbReference>
<dbReference type="Proteomes" id="UP001362899">
    <property type="component" value="Unassembled WGS sequence"/>
</dbReference>
<dbReference type="InterPro" id="IPR036852">
    <property type="entry name" value="Peptidase_S8/S53_dom_sf"/>
</dbReference>
<feature type="compositionally biased region" description="Low complexity" evidence="9">
    <location>
        <begin position="114"/>
        <end position="137"/>
    </location>
</feature>
<feature type="active site" description="Charge relay system" evidence="7 8">
    <location>
        <position position="403"/>
    </location>
</feature>
<feature type="signal peptide" evidence="11">
    <location>
        <begin position="1"/>
        <end position="22"/>
    </location>
</feature>
<comment type="similarity">
    <text evidence="1">Belongs to the peptidase S8 family. Furin subfamily.</text>
</comment>
<feature type="chain" id="PRO_5043416904" evidence="11">
    <location>
        <begin position="23"/>
        <end position="954"/>
    </location>
</feature>
<dbReference type="InterPro" id="IPR008979">
    <property type="entry name" value="Galactose-bd-like_sf"/>
</dbReference>
<dbReference type="SUPFAM" id="SSF52743">
    <property type="entry name" value="Subtilisin-like"/>
    <property type="match status" value="1"/>
</dbReference>
<dbReference type="PANTHER" id="PTHR42884">
    <property type="entry name" value="PROPROTEIN CONVERTASE SUBTILISIN/KEXIN-RELATED"/>
    <property type="match status" value="1"/>
</dbReference>
<dbReference type="GO" id="GO:0004252">
    <property type="term" value="F:serine-type endopeptidase activity"/>
    <property type="evidence" value="ECO:0007669"/>
    <property type="project" value="UniProtKB-UniRule"/>
</dbReference>
<dbReference type="InterPro" id="IPR015500">
    <property type="entry name" value="Peptidase_S8_subtilisin-rel"/>
</dbReference>